<dbReference type="STRING" id="83767.SAMN05660652_02444"/>
<name>A0A1G8FVS9_9RHOO</name>
<evidence type="ECO:0000313" key="2">
    <source>
        <dbReference type="Proteomes" id="UP000198607"/>
    </source>
</evidence>
<dbReference type="AlphaFoldDB" id="A0A1G8FVS9"/>
<dbReference type="EMBL" id="FNCY01000009">
    <property type="protein sequence ID" value="SDH86227.1"/>
    <property type="molecule type" value="Genomic_DNA"/>
</dbReference>
<reference evidence="1 2" key="1">
    <citation type="submission" date="2016-10" db="EMBL/GenBank/DDBJ databases">
        <authorList>
            <person name="de Groot N.N."/>
        </authorList>
    </citation>
    <scope>NUCLEOTIDE SEQUENCE [LARGE SCALE GENOMIC DNA]</scope>
    <source>
        <strain evidence="1 2">DSM 5885</strain>
    </source>
</reference>
<dbReference type="Proteomes" id="UP000198607">
    <property type="component" value="Unassembled WGS sequence"/>
</dbReference>
<evidence type="ECO:0000313" key="1">
    <source>
        <dbReference type="EMBL" id="SDH86227.1"/>
    </source>
</evidence>
<proteinExistence type="predicted"/>
<protein>
    <submittedName>
        <fullName evidence="1">Uncharacterized protein</fullName>
    </submittedName>
</protein>
<dbReference type="RefSeq" id="WP_091938013.1">
    <property type="nucleotide sequence ID" value="NZ_FNCY01000009.1"/>
</dbReference>
<organism evidence="1 2">
    <name type="scientific">Propionivibrio dicarboxylicus</name>
    <dbReference type="NCBI Taxonomy" id="83767"/>
    <lineage>
        <taxon>Bacteria</taxon>
        <taxon>Pseudomonadati</taxon>
        <taxon>Pseudomonadota</taxon>
        <taxon>Betaproteobacteria</taxon>
        <taxon>Rhodocyclales</taxon>
        <taxon>Rhodocyclaceae</taxon>
        <taxon>Propionivibrio</taxon>
    </lineage>
</organism>
<gene>
    <name evidence="1" type="ORF">SAMN05660652_02444</name>
</gene>
<accession>A0A1G8FVS9</accession>
<sequence length="127" mass="14473">MVDITIDFPNAESANEEFAEKRDFVPSYPAHDTQAALLLAAVLLSNKVNLVWDWIRRGIYRLSDTKFRLKEMIWPMETDQLDVSNKFGESCHIALYGLPDCAIDVAGKKGQEFAEHEIQLMSERRAA</sequence>
<keyword evidence="2" id="KW-1185">Reference proteome</keyword>